<dbReference type="SUPFAM" id="SSF103473">
    <property type="entry name" value="MFS general substrate transporter"/>
    <property type="match status" value="1"/>
</dbReference>
<keyword evidence="1 4" id="KW-0812">Transmembrane</keyword>
<dbReference type="InterPro" id="IPR036259">
    <property type="entry name" value="MFS_trans_sf"/>
</dbReference>
<evidence type="ECO:0000256" key="2">
    <source>
        <dbReference type="ARBA" id="ARBA00022989"/>
    </source>
</evidence>
<feature type="transmembrane region" description="Helical" evidence="4">
    <location>
        <begin position="277"/>
        <end position="297"/>
    </location>
</feature>
<feature type="transmembrane region" description="Helical" evidence="4">
    <location>
        <begin position="178"/>
        <end position="199"/>
    </location>
</feature>
<dbReference type="GO" id="GO:0022857">
    <property type="term" value="F:transmembrane transporter activity"/>
    <property type="evidence" value="ECO:0007669"/>
    <property type="project" value="InterPro"/>
</dbReference>
<feature type="transmembrane region" description="Helical" evidence="4">
    <location>
        <begin position="20"/>
        <end position="37"/>
    </location>
</feature>
<dbReference type="Proteomes" id="UP000315891">
    <property type="component" value="Chromosome"/>
</dbReference>
<dbReference type="OrthoDB" id="199378at2"/>
<dbReference type="PANTHER" id="PTHR43596:SF1">
    <property type="entry name" value="ADP,ATP CARRIER PROTEIN"/>
    <property type="match status" value="1"/>
</dbReference>
<dbReference type="Pfam" id="PF07690">
    <property type="entry name" value="MFS_1"/>
    <property type="match status" value="1"/>
</dbReference>
<proteinExistence type="predicted"/>
<dbReference type="EMBL" id="CP041742">
    <property type="protein sequence ID" value="QDQ73575.1"/>
    <property type="molecule type" value="Genomic_DNA"/>
</dbReference>
<keyword evidence="2 4" id="KW-1133">Transmembrane helix</keyword>
<accession>A0A516V4V7</accession>
<feature type="transmembrane region" description="Helical" evidence="4">
    <location>
        <begin position="304"/>
        <end position="323"/>
    </location>
</feature>
<dbReference type="RefSeq" id="WP_143879087.1">
    <property type="nucleotide sequence ID" value="NZ_BAABLZ010000001.1"/>
</dbReference>
<feature type="transmembrane region" description="Helical" evidence="4">
    <location>
        <begin position="149"/>
        <end position="172"/>
    </location>
</feature>
<evidence type="ECO:0000313" key="6">
    <source>
        <dbReference type="Proteomes" id="UP000315891"/>
    </source>
</evidence>
<feature type="transmembrane region" description="Helical" evidence="4">
    <location>
        <begin position="57"/>
        <end position="76"/>
    </location>
</feature>
<feature type="transmembrane region" description="Helical" evidence="4">
    <location>
        <begin position="343"/>
        <end position="362"/>
    </location>
</feature>
<sequence>MSSSTAGSGPSRVRSGEWRAVAWSFAYFFCVLSAYYVMRPVREQLSAAVGSTQLPWFFAATFVATLALTPVFAWLVSRWPRRIVVPVVYAFFIACLLAFVPLFTFEGLISPKALGTLFFVWVSVFNLFVVSVFWSFMSDIWSDEQARRLYPVIALGGTAGAIAGPALTRMLVGSIGVAHLLVVSAALLALAMLCVLVLGKWAREHGVHRHREEHEAAIGGGMFDGLKQVFATPFIRSMAILMLLGDAIGTIAYALVIDYSGATFHDAISRTRFAADIDLVTNIIQVVAQLTLTRWLLVRHGAAPVLAVRAVVGILACIGMALAVDPYAVVVGPLSLSVGPMHLALSGLPWVALMLILTRSLAYGMDQPARESLFTLVPRGMRYKGKNAVDTAVWRAGDVFSALTVNGLRAVGATVGVFGWIGAAALAASGSLGWALARRLERASAAGEVY</sequence>
<evidence type="ECO:0000256" key="4">
    <source>
        <dbReference type="SAM" id="Phobius"/>
    </source>
</evidence>
<feature type="transmembrane region" description="Helical" evidence="4">
    <location>
        <begin position="237"/>
        <end position="257"/>
    </location>
</feature>
<organism evidence="5 6">
    <name type="scientific">Pseudoluteimonas lycopersici</name>
    <dbReference type="NCBI Taxonomy" id="1324796"/>
    <lineage>
        <taxon>Bacteria</taxon>
        <taxon>Pseudomonadati</taxon>
        <taxon>Pseudomonadota</taxon>
        <taxon>Gammaproteobacteria</taxon>
        <taxon>Lysobacterales</taxon>
        <taxon>Lysobacteraceae</taxon>
        <taxon>Pseudoluteimonas</taxon>
    </lineage>
</organism>
<name>A0A516V4V7_9GAMM</name>
<dbReference type="Gene3D" id="1.20.1250.20">
    <property type="entry name" value="MFS general substrate transporter like domains"/>
    <property type="match status" value="1"/>
</dbReference>
<feature type="transmembrane region" description="Helical" evidence="4">
    <location>
        <begin position="417"/>
        <end position="437"/>
    </location>
</feature>
<dbReference type="AlphaFoldDB" id="A0A516V4V7"/>
<keyword evidence="3 4" id="KW-0472">Membrane</keyword>
<evidence type="ECO:0000256" key="1">
    <source>
        <dbReference type="ARBA" id="ARBA00022692"/>
    </source>
</evidence>
<evidence type="ECO:0000256" key="3">
    <source>
        <dbReference type="ARBA" id="ARBA00023136"/>
    </source>
</evidence>
<dbReference type="InterPro" id="IPR011701">
    <property type="entry name" value="MFS"/>
</dbReference>
<evidence type="ECO:0000313" key="5">
    <source>
        <dbReference type="EMBL" id="QDQ73575.1"/>
    </source>
</evidence>
<reference evidence="5 6" key="1">
    <citation type="submission" date="2019-07" db="EMBL/GenBank/DDBJ databases">
        <title>Lysobacter weifangensis sp. nov., isolated from bensulfuron-methyl contaminated farmland soil.</title>
        <authorList>
            <person name="Zhao H."/>
        </authorList>
    </citation>
    <scope>NUCLEOTIDE SEQUENCE [LARGE SCALE GENOMIC DNA]</scope>
    <source>
        <strain evidence="5 6">CC-Bw-6</strain>
    </source>
</reference>
<feature type="transmembrane region" description="Helical" evidence="4">
    <location>
        <begin position="83"/>
        <end position="105"/>
    </location>
</feature>
<keyword evidence="6" id="KW-1185">Reference proteome</keyword>
<feature type="transmembrane region" description="Helical" evidence="4">
    <location>
        <begin position="117"/>
        <end position="137"/>
    </location>
</feature>
<dbReference type="PANTHER" id="PTHR43596">
    <property type="entry name" value="ADP,ATP CARRIER PROTEIN"/>
    <property type="match status" value="1"/>
</dbReference>
<protein>
    <submittedName>
        <fullName evidence="5">MFS transporter</fullName>
    </submittedName>
</protein>
<gene>
    <name evidence="5" type="ORF">FNZ56_06665</name>
</gene>